<dbReference type="SUPFAM" id="SSF53649">
    <property type="entry name" value="Alkaline phosphatase-like"/>
    <property type="match status" value="1"/>
</dbReference>
<keyword evidence="1" id="KW-0597">Phosphoprotein</keyword>
<comment type="function">
    <text evidence="4">Alkaline phosphatase with broad substrate specificity.</text>
</comment>
<sequence>MRVRARLLTFLALSAFPLGLAGCATAPAQSVSPPLAAAPIPAAEPAAVPSGPPRLIVAISVDQFSADLFAQYRSRYTEGLRRLQQGAVFPAGYQSHAATETCPGHSTILTGDHPARTGIIANNWFDLGAARDKKSIYCAEDETKAASDPKDYVASVGHLLVPTLGDRMKAADPRTRSVAVAGKDRAALMMGGRTLDQVYWWKGSGFATLEGRTLGPSALAENEAVAAQLAVPAAAMPLPGDCTAMDRPIQAGKVTVGTGRFARGAGEANQFRISPALDAATVDLAKKVIAEMDLGTGAATDIIAVGLSATDYIGHATGTEGTEMCIQMHALDHAVGDLLSFLESRGIDYQVVLTADHGGFDVPERLDIQGLPHAARAVPALVPEALGKAIAERLKIAVKGPLILGDAPFGDLYFNRALTARQKTQVFGELKREALAQPQVAAVFSAAEIAATPPPTGSPETWTLIQRARASYYAPRSGDAVMLLKRAIVPIPVPAPGYTATHGSPWDYDRRVPMLFFRPGMTGFEQPNAVETVDIAPTLAALIGLSSEPGAFDGRCLDLDPGAATTCAR</sequence>
<evidence type="ECO:0000313" key="6">
    <source>
        <dbReference type="EMBL" id="MFC4294347.1"/>
    </source>
</evidence>
<accession>A0ABV8RLT1</accession>
<comment type="caution">
    <text evidence="6">The sequence shown here is derived from an EMBL/GenBank/DDBJ whole genome shotgun (WGS) entry which is preliminary data.</text>
</comment>
<keyword evidence="7" id="KW-1185">Reference proteome</keyword>
<evidence type="ECO:0000256" key="2">
    <source>
        <dbReference type="ARBA" id="ARBA00022723"/>
    </source>
</evidence>
<comment type="cofactor">
    <cofactor evidence="4">
        <name>Zn(2+)</name>
        <dbReference type="ChEBI" id="CHEBI:29105"/>
    </cofactor>
    <text evidence="4">Binds 2 Zn(2+) ions.</text>
</comment>
<dbReference type="EC" id="3.1.3.1" evidence="4"/>
<dbReference type="PANTHER" id="PTHR10151:SF120">
    <property type="entry name" value="BIS(5'-ADENOSYL)-TRIPHOSPHATASE"/>
    <property type="match status" value="1"/>
</dbReference>
<feature type="signal peptide" evidence="5">
    <location>
        <begin position="1"/>
        <end position="26"/>
    </location>
</feature>
<dbReference type="Proteomes" id="UP001595828">
    <property type="component" value="Unassembled WGS sequence"/>
</dbReference>
<dbReference type="CDD" id="cd16016">
    <property type="entry name" value="AP-SPAP"/>
    <property type="match status" value="1"/>
</dbReference>
<dbReference type="InterPro" id="IPR026263">
    <property type="entry name" value="Alkaline_phosphatase_prok"/>
</dbReference>
<protein>
    <recommendedName>
        <fullName evidence="4">Alkaline phosphatase</fullName>
        <ecNumber evidence="4">3.1.3.1</ecNumber>
    </recommendedName>
</protein>
<comment type="catalytic activity">
    <reaction evidence="4">
        <text>a phosphate monoester + H2O = an alcohol + phosphate</text>
        <dbReference type="Rhea" id="RHEA:15017"/>
        <dbReference type="ChEBI" id="CHEBI:15377"/>
        <dbReference type="ChEBI" id="CHEBI:30879"/>
        <dbReference type="ChEBI" id="CHEBI:43474"/>
        <dbReference type="ChEBI" id="CHEBI:67140"/>
        <dbReference type="EC" id="3.1.3.1"/>
    </reaction>
</comment>
<dbReference type="Gene3D" id="3.40.720.10">
    <property type="entry name" value="Alkaline Phosphatase, subunit A"/>
    <property type="match status" value="1"/>
</dbReference>
<evidence type="ECO:0000256" key="1">
    <source>
        <dbReference type="ARBA" id="ARBA00022553"/>
    </source>
</evidence>
<dbReference type="PANTHER" id="PTHR10151">
    <property type="entry name" value="ECTONUCLEOTIDE PYROPHOSPHATASE/PHOSPHODIESTERASE"/>
    <property type="match status" value="1"/>
</dbReference>
<dbReference type="RefSeq" id="WP_379537801.1">
    <property type="nucleotide sequence ID" value="NZ_JBHSDR010000003.1"/>
</dbReference>
<keyword evidence="2 4" id="KW-0479">Metal-binding</keyword>
<proteinExistence type="predicted"/>
<dbReference type="PIRSF" id="PIRSF031924">
    <property type="entry name" value="Pi-irrepressible_AP"/>
    <property type="match status" value="1"/>
</dbReference>
<feature type="chain" id="PRO_5047224818" description="Alkaline phosphatase" evidence="5">
    <location>
        <begin position="27"/>
        <end position="569"/>
    </location>
</feature>
<keyword evidence="4" id="KW-0862">Zinc</keyword>
<keyword evidence="3 5" id="KW-0732">Signal</keyword>
<dbReference type="Pfam" id="PF01663">
    <property type="entry name" value="Phosphodiest"/>
    <property type="match status" value="1"/>
</dbReference>
<reference evidence="7" key="1">
    <citation type="journal article" date="2019" name="Int. J. Syst. Evol. Microbiol.">
        <title>The Global Catalogue of Microorganisms (GCM) 10K type strain sequencing project: providing services to taxonomists for standard genome sequencing and annotation.</title>
        <authorList>
            <consortium name="The Broad Institute Genomics Platform"/>
            <consortium name="The Broad Institute Genome Sequencing Center for Infectious Disease"/>
            <person name="Wu L."/>
            <person name="Ma J."/>
        </authorList>
    </citation>
    <scope>NUCLEOTIDE SEQUENCE [LARGE SCALE GENOMIC DNA]</scope>
    <source>
        <strain evidence="7">CGMCC 1.12989</strain>
    </source>
</reference>
<organism evidence="6 7">
    <name type="scientific">Novosphingobium tardum</name>
    <dbReference type="NCBI Taxonomy" id="1538021"/>
    <lineage>
        <taxon>Bacteria</taxon>
        <taxon>Pseudomonadati</taxon>
        <taxon>Pseudomonadota</taxon>
        <taxon>Alphaproteobacteria</taxon>
        <taxon>Sphingomonadales</taxon>
        <taxon>Sphingomonadaceae</taxon>
        <taxon>Novosphingobium</taxon>
    </lineage>
</organism>
<dbReference type="InterPro" id="IPR002591">
    <property type="entry name" value="Phosphodiest/P_Trfase"/>
</dbReference>
<dbReference type="EMBL" id="JBHSDR010000003">
    <property type="protein sequence ID" value="MFC4294347.1"/>
    <property type="molecule type" value="Genomic_DNA"/>
</dbReference>
<evidence type="ECO:0000313" key="7">
    <source>
        <dbReference type="Proteomes" id="UP001595828"/>
    </source>
</evidence>
<name>A0ABV8RLT1_9SPHN</name>
<dbReference type="Gene3D" id="3.30.1360.150">
    <property type="match status" value="1"/>
</dbReference>
<evidence type="ECO:0000256" key="5">
    <source>
        <dbReference type="SAM" id="SignalP"/>
    </source>
</evidence>
<evidence type="ECO:0000256" key="3">
    <source>
        <dbReference type="ARBA" id="ARBA00022729"/>
    </source>
</evidence>
<evidence type="ECO:0000256" key="4">
    <source>
        <dbReference type="PIRNR" id="PIRNR031924"/>
    </source>
</evidence>
<dbReference type="InterPro" id="IPR017850">
    <property type="entry name" value="Alkaline_phosphatase_core_sf"/>
</dbReference>
<gene>
    <name evidence="6" type="ORF">ACFO0A_04660</name>
</gene>
<dbReference type="PROSITE" id="PS51257">
    <property type="entry name" value="PROKAR_LIPOPROTEIN"/>
    <property type="match status" value="1"/>
</dbReference>